<sequence>MAATNDTSFPERNRGWYQEDLIKVNAPIHKLLENYSHVPSSEVVKHVNDIASVYYSDSIHRDPLITSTTKSDLILVRLRHIKEASQDFILILEFKEQDTCVEAHHRAMVCPRDTSLKAIAEKLDLIIQNTSGNKSASNGLLNLQLALEPISGRPMFTIKPKAMLRPPDVTFDASAELQKSYLMAVIERILQAQGRGEDLRNIDYCEKGYELKSIYGQPPLVWASKKGNTEIVKLFLDNGIDIGALKNGKRMPLVVASDEGHVEVVRLLLATRNIDVNSKDSENLKDSENDRTSLSWAAEKGHEAVVKLLLEKDADVNVKESYTGAAADDKTTGWRLCQTLENHKDSVWLVVFSHDSKLLVSASNDHTIRIWDTATRQLRLTLDGYTGGVWSTAFSHDSKLLASASLEAKTILLWDTTTGQLKKTLTVHTNDIWSVAFSRDSKLLASGSMGYTIRLWDTATGRLRQHLWGHEDSVWSVTFSHDSKLLASASADHTVRLWETC</sequence>
<evidence type="ECO:0000313" key="1">
    <source>
        <dbReference type="EMBL" id="KAI4859012.1"/>
    </source>
</evidence>
<comment type="caution">
    <text evidence="1">The sequence shown here is derived from an EMBL/GenBank/DDBJ whole genome shotgun (WGS) entry which is preliminary data.</text>
</comment>
<gene>
    <name evidence="1" type="ORF">F4820DRAFT_454288</name>
</gene>
<dbReference type="Proteomes" id="UP001497700">
    <property type="component" value="Unassembled WGS sequence"/>
</dbReference>
<evidence type="ECO:0000313" key="2">
    <source>
        <dbReference type="Proteomes" id="UP001497700"/>
    </source>
</evidence>
<dbReference type="EMBL" id="MU393664">
    <property type="protein sequence ID" value="KAI4859012.1"/>
    <property type="molecule type" value="Genomic_DNA"/>
</dbReference>
<organism evidence="1 2">
    <name type="scientific">Hypoxylon rubiginosum</name>
    <dbReference type="NCBI Taxonomy" id="110542"/>
    <lineage>
        <taxon>Eukaryota</taxon>
        <taxon>Fungi</taxon>
        <taxon>Dikarya</taxon>
        <taxon>Ascomycota</taxon>
        <taxon>Pezizomycotina</taxon>
        <taxon>Sordariomycetes</taxon>
        <taxon>Xylariomycetidae</taxon>
        <taxon>Xylariales</taxon>
        <taxon>Hypoxylaceae</taxon>
        <taxon>Hypoxylon</taxon>
    </lineage>
</organism>
<reference evidence="1 2" key="1">
    <citation type="journal article" date="2022" name="New Phytol.">
        <title>Ecological generalism drives hyperdiversity of secondary metabolite gene clusters in xylarialean endophytes.</title>
        <authorList>
            <person name="Franco M.E.E."/>
            <person name="Wisecaver J.H."/>
            <person name="Arnold A.E."/>
            <person name="Ju Y.M."/>
            <person name="Slot J.C."/>
            <person name="Ahrendt S."/>
            <person name="Moore L.P."/>
            <person name="Eastman K.E."/>
            <person name="Scott K."/>
            <person name="Konkel Z."/>
            <person name="Mondo S.J."/>
            <person name="Kuo A."/>
            <person name="Hayes R.D."/>
            <person name="Haridas S."/>
            <person name="Andreopoulos B."/>
            <person name="Riley R."/>
            <person name="LaButti K."/>
            <person name="Pangilinan J."/>
            <person name="Lipzen A."/>
            <person name="Amirebrahimi M."/>
            <person name="Yan J."/>
            <person name="Adam C."/>
            <person name="Keymanesh K."/>
            <person name="Ng V."/>
            <person name="Louie K."/>
            <person name="Northen T."/>
            <person name="Drula E."/>
            <person name="Henrissat B."/>
            <person name="Hsieh H.M."/>
            <person name="Youens-Clark K."/>
            <person name="Lutzoni F."/>
            <person name="Miadlikowska J."/>
            <person name="Eastwood D.C."/>
            <person name="Hamelin R.C."/>
            <person name="Grigoriev I.V."/>
            <person name="U'Ren J.M."/>
        </authorList>
    </citation>
    <scope>NUCLEOTIDE SEQUENCE [LARGE SCALE GENOMIC DNA]</scope>
    <source>
        <strain evidence="1 2">CBS 119005</strain>
    </source>
</reference>
<proteinExistence type="predicted"/>
<keyword evidence="2" id="KW-1185">Reference proteome</keyword>
<name>A0ACB9YHY0_9PEZI</name>
<protein>
    <submittedName>
        <fullName evidence="1">WD40-repeat-containing domain protein</fullName>
    </submittedName>
</protein>
<accession>A0ACB9YHY0</accession>